<feature type="domain" description="Major facilitator superfamily (MFS) profile" evidence="8">
    <location>
        <begin position="14"/>
        <end position="437"/>
    </location>
</feature>
<feature type="transmembrane region" description="Helical" evidence="7">
    <location>
        <begin position="367"/>
        <end position="391"/>
    </location>
</feature>
<evidence type="ECO:0000256" key="7">
    <source>
        <dbReference type="SAM" id="Phobius"/>
    </source>
</evidence>
<dbReference type="InterPro" id="IPR039672">
    <property type="entry name" value="MFS_2"/>
</dbReference>
<feature type="transmembrane region" description="Helical" evidence="7">
    <location>
        <begin position="301"/>
        <end position="320"/>
    </location>
</feature>
<dbReference type="GO" id="GO:0006814">
    <property type="term" value="P:sodium ion transport"/>
    <property type="evidence" value="ECO:0007669"/>
    <property type="project" value="InterPro"/>
</dbReference>
<keyword evidence="4 7" id="KW-0812">Transmembrane</keyword>
<dbReference type="PANTHER" id="PTHR11328:SF24">
    <property type="entry name" value="MAJOR FACILITATOR SUPERFAMILY (MFS) PROFILE DOMAIN-CONTAINING PROTEIN"/>
    <property type="match status" value="1"/>
</dbReference>
<dbReference type="Pfam" id="PF13347">
    <property type="entry name" value="MFS_2"/>
    <property type="match status" value="1"/>
</dbReference>
<dbReference type="AlphaFoldDB" id="U5QKB2"/>
<feature type="transmembrane region" description="Helical" evidence="7">
    <location>
        <begin position="43"/>
        <end position="64"/>
    </location>
</feature>
<feature type="transmembrane region" description="Helical" evidence="7">
    <location>
        <begin position="411"/>
        <end position="433"/>
    </location>
</feature>
<dbReference type="InterPro" id="IPR018043">
    <property type="entry name" value="Na/Gal_symport_CS"/>
</dbReference>
<dbReference type="InterPro" id="IPR020846">
    <property type="entry name" value="MFS_dom"/>
</dbReference>
<feature type="transmembrane region" description="Helical" evidence="7">
    <location>
        <begin position="326"/>
        <end position="346"/>
    </location>
</feature>
<dbReference type="Gene3D" id="1.20.1250.20">
    <property type="entry name" value="MFS general substrate transporter like domains"/>
    <property type="match status" value="2"/>
</dbReference>
<dbReference type="EMBL" id="CP003587">
    <property type="protein sequence ID" value="AGY59407.1"/>
    <property type="molecule type" value="Genomic_DNA"/>
</dbReference>
<dbReference type="PROSITE" id="PS50850">
    <property type="entry name" value="MFS"/>
    <property type="match status" value="1"/>
</dbReference>
<dbReference type="PANTHER" id="PTHR11328">
    <property type="entry name" value="MAJOR FACILITATOR SUPERFAMILY DOMAIN-CONTAINING PROTEIN"/>
    <property type="match status" value="1"/>
</dbReference>
<protein>
    <submittedName>
        <fullName evidence="9">Symporter YagG</fullName>
    </submittedName>
</protein>
<feature type="transmembrane region" description="Helical" evidence="7">
    <location>
        <begin position="234"/>
        <end position="258"/>
    </location>
</feature>
<evidence type="ECO:0000313" key="9">
    <source>
        <dbReference type="EMBL" id="AGY59407.1"/>
    </source>
</evidence>
<organism evidence="9 10">
    <name type="scientific">Gloeobacter kilaueensis (strain ATCC BAA-2537 / CCAP 1431/1 / ULC 316 / JS1)</name>
    <dbReference type="NCBI Taxonomy" id="1183438"/>
    <lineage>
        <taxon>Bacteria</taxon>
        <taxon>Bacillati</taxon>
        <taxon>Cyanobacteriota</taxon>
        <taxon>Cyanophyceae</taxon>
        <taxon>Gloeobacterales</taxon>
        <taxon>Gloeobacteraceae</taxon>
        <taxon>Gloeobacter</taxon>
    </lineage>
</organism>
<evidence type="ECO:0000256" key="6">
    <source>
        <dbReference type="ARBA" id="ARBA00023136"/>
    </source>
</evidence>
<dbReference type="GO" id="GO:0005886">
    <property type="term" value="C:plasma membrane"/>
    <property type="evidence" value="ECO:0007669"/>
    <property type="project" value="UniProtKB-SubCell"/>
</dbReference>
<dbReference type="InterPro" id="IPR001927">
    <property type="entry name" value="Na/Gal_symport"/>
</dbReference>
<keyword evidence="6 7" id="KW-0472">Membrane</keyword>
<name>U5QKB2_GLOK1</name>
<dbReference type="GO" id="GO:0015293">
    <property type="term" value="F:symporter activity"/>
    <property type="evidence" value="ECO:0007669"/>
    <property type="project" value="InterPro"/>
</dbReference>
<keyword evidence="3" id="KW-1003">Cell membrane</keyword>
<keyword evidence="5 7" id="KW-1133">Transmembrane helix</keyword>
<dbReference type="Proteomes" id="UP000017396">
    <property type="component" value="Chromosome"/>
</dbReference>
<dbReference type="KEGG" id="glj:GKIL_3161"/>
<keyword evidence="10" id="KW-1185">Reference proteome</keyword>
<evidence type="ECO:0000256" key="5">
    <source>
        <dbReference type="ARBA" id="ARBA00022989"/>
    </source>
</evidence>
<sequence>MPTTPRSERLSLAQKLAYGAGDFGPAVAANLLVFFWLPFLTNTVGLAAGIAGSILSISKIWDVVNDPVVGVLTDRTRSRWGRRRPWLLFGAIPFGLAFFAQWLVPFPGNLSASFWYYLALALVFSSLYAVVNLPYTALTPELTDDYDERTSLSNYRFAFSIGGSLISGVTFPLILQQFGERSALAHAVAAGLWAVLSVPPLFWCFLGTRERYQAAPASTIPLIEQLRIAFANRAYLYVVGLYLCSWLAVQLVATVVPYYVSFWMRLSNNWLAGTILAIQGAAFAALFVWNAVSERIDKQKVFYLGMVFLLTALTGLAFLQPGQQNWMIALSVVAGIGVSTVYLIPWSMLPDVIDVDELETGERHEGVFYALLVLLQKVGLALSLLLVGQILQFSGFEGTASQQPDSALLALRAIICPIPAVALLGSLLFAWLYPITREKHQQTLLALKERRQQL</sequence>
<reference evidence="9 10" key="1">
    <citation type="journal article" date="2013" name="PLoS ONE">
        <title>Cultivation and Complete Genome Sequencing of Gloeobacter kilaueensis sp. nov., from a Lava Cave in Kilauea Caldera, Hawai'i.</title>
        <authorList>
            <person name="Saw J.H."/>
            <person name="Schatz M."/>
            <person name="Brown M.V."/>
            <person name="Kunkel D.D."/>
            <person name="Foster J.S."/>
            <person name="Shick H."/>
            <person name="Christensen S."/>
            <person name="Hou S."/>
            <person name="Wan X."/>
            <person name="Donachie S.P."/>
        </authorList>
    </citation>
    <scope>NUCLEOTIDE SEQUENCE [LARGE SCALE GENOMIC DNA]</scope>
    <source>
        <strain evidence="10">JS</strain>
    </source>
</reference>
<dbReference type="InterPro" id="IPR036259">
    <property type="entry name" value="MFS_trans_sf"/>
</dbReference>
<dbReference type="eggNOG" id="COG2211">
    <property type="taxonomic scope" value="Bacteria"/>
</dbReference>
<dbReference type="HOGENOM" id="CLU_027408_6_0_3"/>
<feature type="transmembrane region" description="Helical" evidence="7">
    <location>
        <begin position="270"/>
        <end position="289"/>
    </location>
</feature>
<feature type="transmembrane region" description="Helical" evidence="7">
    <location>
        <begin position="157"/>
        <end position="178"/>
    </location>
</feature>
<evidence type="ECO:0000259" key="8">
    <source>
        <dbReference type="PROSITE" id="PS50850"/>
    </source>
</evidence>
<dbReference type="STRING" id="1183438.GKIL_3161"/>
<dbReference type="PROSITE" id="PS00872">
    <property type="entry name" value="NA_GALACTOSIDE_SYMP"/>
    <property type="match status" value="1"/>
</dbReference>
<dbReference type="FunFam" id="1.20.1250.20:FF:000183">
    <property type="entry name" value="sodium-dependent lysophosphatidylcholine symporter 1 isoform X2"/>
    <property type="match status" value="1"/>
</dbReference>
<feature type="transmembrane region" description="Helical" evidence="7">
    <location>
        <begin position="85"/>
        <end position="103"/>
    </location>
</feature>
<evidence type="ECO:0000256" key="2">
    <source>
        <dbReference type="ARBA" id="ARBA00022448"/>
    </source>
</evidence>
<proteinExistence type="predicted"/>
<keyword evidence="2" id="KW-0813">Transport</keyword>
<dbReference type="RefSeq" id="WP_023174674.1">
    <property type="nucleotide sequence ID" value="NC_022600.1"/>
</dbReference>
<gene>
    <name evidence="9" type="ORF">GKIL_3161</name>
</gene>
<dbReference type="NCBIfam" id="TIGR00792">
    <property type="entry name" value="gph"/>
    <property type="match status" value="1"/>
</dbReference>
<dbReference type="GO" id="GO:0008643">
    <property type="term" value="P:carbohydrate transport"/>
    <property type="evidence" value="ECO:0007669"/>
    <property type="project" value="InterPro"/>
</dbReference>
<accession>U5QKB2</accession>
<feature type="transmembrane region" description="Helical" evidence="7">
    <location>
        <begin position="184"/>
        <end position="206"/>
    </location>
</feature>
<dbReference type="CDD" id="cd17332">
    <property type="entry name" value="MFS_MelB_like"/>
    <property type="match status" value="1"/>
</dbReference>
<evidence type="ECO:0000313" key="10">
    <source>
        <dbReference type="Proteomes" id="UP000017396"/>
    </source>
</evidence>
<dbReference type="SUPFAM" id="SSF103473">
    <property type="entry name" value="MFS general substrate transporter"/>
    <property type="match status" value="1"/>
</dbReference>
<comment type="subcellular location">
    <subcellularLocation>
        <location evidence="1">Cell membrane</location>
        <topology evidence="1">Multi-pass membrane protein</topology>
    </subcellularLocation>
</comment>
<evidence type="ECO:0000256" key="3">
    <source>
        <dbReference type="ARBA" id="ARBA00022475"/>
    </source>
</evidence>
<evidence type="ECO:0000256" key="1">
    <source>
        <dbReference type="ARBA" id="ARBA00004651"/>
    </source>
</evidence>
<dbReference type="OrthoDB" id="9764596at2"/>
<evidence type="ECO:0000256" key="4">
    <source>
        <dbReference type="ARBA" id="ARBA00022692"/>
    </source>
</evidence>
<feature type="transmembrane region" description="Helical" evidence="7">
    <location>
        <begin position="115"/>
        <end position="136"/>
    </location>
</feature>